<evidence type="ECO:0000259" key="1">
    <source>
        <dbReference type="Pfam" id="PF05598"/>
    </source>
</evidence>
<feature type="domain" description="Transposase InsH N-terminal" evidence="1">
    <location>
        <begin position="16"/>
        <end position="111"/>
    </location>
</feature>
<dbReference type="RefSeq" id="WP_085888071.1">
    <property type="nucleotide sequence ID" value="NZ_FWFN01000004.1"/>
</dbReference>
<proteinExistence type="predicted"/>
<dbReference type="PANTHER" id="PTHR33408:SF2">
    <property type="entry name" value="TRANSPOSASE DDE DOMAIN-CONTAINING PROTEIN"/>
    <property type="match status" value="1"/>
</dbReference>
<evidence type="ECO:0000313" key="3">
    <source>
        <dbReference type="EMBL" id="SLN44669.1"/>
    </source>
</evidence>
<gene>
    <name evidence="3" type="ORF">PSM7751_02047</name>
</gene>
<feature type="domain" description="Transposase DDE" evidence="2">
    <location>
        <begin position="323"/>
        <end position="449"/>
    </location>
</feature>
<dbReference type="Pfam" id="PF05598">
    <property type="entry name" value="DUF772"/>
    <property type="match status" value="1"/>
</dbReference>
<evidence type="ECO:0000313" key="4">
    <source>
        <dbReference type="Proteomes" id="UP000193963"/>
    </source>
</evidence>
<dbReference type="InterPro" id="IPR025668">
    <property type="entry name" value="Tnp_DDE_dom"/>
</dbReference>
<name>A0A1X6ZBI5_9RHOB</name>
<dbReference type="Proteomes" id="UP000193963">
    <property type="component" value="Unassembled WGS sequence"/>
</dbReference>
<reference evidence="3 4" key="1">
    <citation type="submission" date="2017-03" db="EMBL/GenBank/DDBJ databases">
        <authorList>
            <person name="Afonso C.L."/>
            <person name="Miller P.J."/>
            <person name="Scott M.A."/>
            <person name="Spackman E."/>
            <person name="Goraichik I."/>
            <person name="Dimitrov K.M."/>
            <person name="Suarez D.L."/>
            <person name="Swayne D.E."/>
        </authorList>
    </citation>
    <scope>NUCLEOTIDE SEQUENCE [LARGE SCALE GENOMIC DNA]</scope>
    <source>
        <strain evidence="3 4">CECT 7751</strain>
    </source>
</reference>
<dbReference type="Pfam" id="PF13751">
    <property type="entry name" value="DDE_Tnp_1_6"/>
    <property type="match status" value="1"/>
</dbReference>
<organism evidence="3 4">
    <name type="scientific">Pseudooceanicola marinus</name>
    <dbReference type="NCBI Taxonomy" id="396013"/>
    <lineage>
        <taxon>Bacteria</taxon>
        <taxon>Pseudomonadati</taxon>
        <taxon>Pseudomonadota</taxon>
        <taxon>Alphaproteobacteria</taxon>
        <taxon>Rhodobacterales</taxon>
        <taxon>Paracoccaceae</taxon>
        <taxon>Pseudooceanicola</taxon>
    </lineage>
</organism>
<dbReference type="PANTHER" id="PTHR33408">
    <property type="entry name" value="TRANSPOSASE"/>
    <property type="match status" value="1"/>
</dbReference>
<protein>
    <submittedName>
        <fullName evidence="3">Transposase DDE domain protein</fullName>
    </submittedName>
</protein>
<keyword evidence="4" id="KW-1185">Reference proteome</keyword>
<dbReference type="AlphaFoldDB" id="A0A1X6ZBI5"/>
<sequence>MLGTQKAHARLFYEFDLETHIPANHLVRGIDRFLDLRELHADLRGFYSHTGRPSVDPELIIRMLVIGYVMGIRSERRLCQEVHLNLAYRWFCRLGLEDKIPDHSTFSKLRHGKFRESDLFRRLFEDVVATCITEGLVGGTGFAVDASLISADVQKQSSSRAEDWDADAIDPLEAPRAVREYLDALDEAAFGAATTVTPKFTAHADPASQWTAARKGPAFFAYSDNYLIDTDHGIIMDVEATRSVRQAEVGSARTMLDRTERRFGLRPDWLAADTAYGSEENLVWLTLKRQILPFIPVFDKSERTDGTWSRSDFTWDEEGDRYLCPEGKELRHSRRNYSDPGRSATGMRPRRYRALKADCQDCPSKAKCCPKSDVRSINREKYEIVRDLARACTASAFNEVAQRRRKKVEMLFAHLKRILGLGRLRLRGPLGSKDEFTLAATAQNLRKLAKLRPQSSNGAAPA</sequence>
<accession>A0A1X6ZBI5</accession>
<evidence type="ECO:0000259" key="2">
    <source>
        <dbReference type="Pfam" id="PF13751"/>
    </source>
</evidence>
<dbReference type="InterPro" id="IPR008490">
    <property type="entry name" value="Transposase_InsH_N"/>
</dbReference>
<dbReference type="EMBL" id="FWFN01000004">
    <property type="protein sequence ID" value="SLN44669.1"/>
    <property type="molecule type" value="Genomic_DNA"/>
</dbReference>
<dbReference type="OrthoDB" id="9774608at2"/>